<organism evidence="6 7">
    <name type="scientific">Stylosanthes scabra</name>
    <dbReference type="NCBI Taxonomy" id="79078"/>
    <lineage>
        <taxon>Eukaryota</taxon>
        <taxon>Viridiplantae</taxon>
        <taxon>Streptophyta</taxon>
        <taxon>Embryophyta</taxon>
        <taxon>Tracheophyta</taxon>
        <taxon>Spermatophyta</taxon>
        <taxon>Magnoliopsida</taxon>
        <taxon>eudicotyledons</taxon>
        <taxon>Gunneridae</taxon>
        <taxon>Pentapetalae</taxon>
        <taxon>rosids</taxon>
        <taxon>fabids</taxon>
        <taxon>Fabales</taxon>
        <taxon>Fabaceae</taxon>
        <taxon>Papilionoideae</taxon>
        <taxon>50 kb inversion clade</taxon>
        <taxon>dalbergioids sensu lato</taxon>
        <taxon>Dalbergieae</taxon>
        <taxon>Pterocarpus clade</taxon>
        <taxon>Stylosanthes</taxon>
    </lineage>
</organism>
<evidence type="ECO:0000313" key="6">
    <source>
        <dbReference type="EMBL" id="MED6197477.1"/>
    </source>
</evidence>
<keyword evidence="3" id="KW-0862">Zinc</keyword>
<proteinExistence type="predicted"/>
<dbReference type="PANTHER" id="PTHR33248">
    <property type="entry name" value="ZINC ION-BINDING PROTEIN"/>
    <property type="match status" value="1"/>
</dbReference>
<name>A0ABU6XHT7_9FABA</name>
<feature type="domain" description="GRF-type" evidence="5">
    <location>
        <begin position="21"/>
        <end position="59"/>
    </location>
</feature>
<reference evidence="6 7" key="1">
    <citation type="journal article" date="2023" name="Plants (Basel)">
        <title>Bridging the Gap: Combining Genomics and Transcriptomics Approaches to Understand Stylosanthes scabra, an Orphan Legume from the Brazilian Caatinga.</title>
        <authorList>
            <person name="Ferreira-Neto J.R.C."/>
            <person name="da Silva M.D."/>
            <person name="Binneck E."/>
            <person name="de Melo N.F."/>
            <person name="da Silva R.H."/>
            <person name="de Melo A.L.T.M."/>
            <person name="Pandolfi V."/>
            <person name="Bustamante F.O."/>
            <person name="Brasileiro-Vidal A.C."/>
            <person name="Benko-Iseppon A.M."/>
        </authorList>
    </citation>
    <scope>NUCLEOTIDE SEQUENCE [LARGE SCALE GENOMIC DNA]</scope>
    <source>
        <tissue evidence="6">Leaves</tissue>
    </source>
</reference>
<keyword evidence="1" id="KW-0479">Metal-binding</keyword>
<sequence>MSYRAKSTGSGDSSNSSDRVCKCGMIAHLKVSNSEANPGREYYSCPEGKCRWFRWAGPPMKCPVIVGAQNHERGAEEAQVGLGSSLVVHDRIRKIENDCVTLKIVVV</sequence>
<protein>
    <recommendedName>
        <fullName evidence="5">GRF-type domain-containing protein</fullName>
    </recommendedName>
</protein>
<dbReference type="InterPro" id="IPR010666">
    <property type="entry name" value="Znf_GRF"/>
</dbReference>
<gene>
    <name evidence="6" type="ORF">PIB30_056834</name>
</gene>
<keyword evidence="7" id="KW-1185">Reference proteome</keyword>
<evidence type="ECO:0000256" key="2">
    <source>
        <dbReference type="ARBA" id="ARBA00022771"/>
    </source>
</evidence>
<evidence type="ECO:0000259" key="5">
    <source>
        <dbReference type="PROSITE" id="PS51999"/>
    </source>
</evidence>
<evidence type="ECO:0000256" key="4">
    <source>
        <dbReference type="PROSITE-ProRule" id="PRU01343"/>
    </source>
</evidence>
<evidence type="ECO:0000256" key="3">
    <source>
        <dbReference type="ARBA" id="ARBA00022833"/>
    </source>
</evidence>
<dbReference type="Proteomes" id="UP001341840">
    <property type="component" value="Unassembled WGS sequence"/>
</dbReference>
<evidence type="ECO:0000256" key="1">
    <source>
        <dbReference type="ARBA" id="ARBA00022723"/>
    </source>
</evidence>
<comment type="caution">
    <text evidence="6">The sequence shown here is derived from an EMBL/GenBank/DDBJ whole genome shotgun (WGS) entry which is preliminary data.</text>
</comment>
<dbReference type="Pfam" id="PF06839">
    <property type="entry name" value="Zn_ribbon_GRF"/>
    <property type="match status" value="1"/>
</dbReference>
<dbReference type="PROSITE" id="PS51999">
    <property type="entry name" value="ZF_GRF"/>
    <property type="match status" value="1"/>
</dbReference>
<keyword evidence="2 4" id="KW-0863">Zinc-finger</keyword>
<evidence type="ECO:0000313" key="7">
    <source>
        <dbReference type="Proteomes" id="UP001341840"/>
    </source>
</evidence>
<accession>A0ABU6XHT7</accession>
<dbReference type="EMBL" id="JASCZI010211907">
    <property type="protein sequence ID" value="MED6197477.1"/>
    <property type="molecule type" value="Genomic_DNA"/>
</dbReference>